<dbReference type="GeneID" id="78341700"/>
<evidence type="ECO:0000259" key="6">
    <source>
        <dbReference type="Pfam" id="PF00155"/>
    </source>
</evidence>
<name>A0A3D3YMZ6_9BACT</name>
<evidence type="ECO:0000256" key="2">
    <source>
        <dbReference type="ARBA" id="ARBA00005189"/>
    </source>
</evidence>
<dbReference type="SUPFAM" id="SSF53383">
    <property type="entry name" value="PLP-dependent transferases"/>
    <property type="match status" value="1"/>
</dbReference>
<dbReference type="InterPro" id="IPR001917">
    <property type="entry name" value="Aminotrans_II_pyridoxalP_BS"/>
</dbReference>
<comment type="similarity">
    <text evidence="5">Belongs to the class-II pyridoxal-phosphate-dependent aminotransferase family.</text>
</comment>
<dbReference type="Pfam" id="PF00155">
    <property type="entry name" value="Aminotran_1_2"/>
    <property type="match status" value="1"/>
</dbReference>
<dbReference type="RefSeq" id="WP_019130862.1">
    <property type="nucleotide sequence ID" value="NZ_AP019735.1"/>
</dbReference>
<comment type="cofactor">
    <cofactor evidence="1 5">
        <name>pyridoxal 5'-phosphate</name>
        <dbReference type="ChEBI" id="CHEBI:597326"/>
    </cofactor>
</comment>
<dbReference type="EMBL" id="AP019735">
    <property type="protein sequence ID" value="BBL03670.1"/>
    <property type="molecule type" value="Genomic_DNA"/>
</dbReference>
<dbReference type="InterPro" id="IPR050087">
    <property type="entry name" value="AON_synthase_class-II"/>
</dbReference>
<evidence type="ECO:0000256" key="1">
    <source>
        <dbReference type="ARBA" id="ARBA00001933"/>
    </source>
</evidence>
<dbReference type="KEGG" id="acou:A5CBH24_09830"/>
<sequence length="422" mass="46917">MVDIFARLEKNAGGPIGQYMRVAHGYFAFPKLEGELGPHMRFRGKMMLNWSLNNYLGLANHPEVREADARGAAEFGMAAPMGARMMSGQTKYHEQLERELAAFVGKEDAFLLNFGYQGMISIIDCLLSPRALDVVVYDAEAHACIMDGLRLYKGKRFMYAHNDMESLRLQLKHATELAEQQGGGVLVITEGVFGMKGDCGKLDEIVALKKEFPFRLLVDDAHGFGTMGPGGRGTAAHYGVVDGVDVLFNTFAKSMAGIGAFVSGPKWLIYLLRYNMRSQLYAKSLPMPMVIGALKRLDLIRKHPEYQEKLWEITRALQGGLKKNGFDIGPTNSPVTPVYMKGGVTEATNLIVDLRENHNLFCSIVVYPVIPRGEIILRVIPTAAHTLEDVNYTIEAFKSVRDKLESGFYRDKPIPEGFAQEL</sequence>
<evidence type="ECO:0000313" key="8">
    <source>
        <dbReference type="Proteomes" id="UP000318946"/>
    </source>
</evidence>
<accession>A0A4Y1XSN2</accession>
<keyword evidence="4 5" id="KW-0663">Pyridoxal phosphate</keyword>
<feature type="domain" description="Aminotransferase class I/classII large" evidence="6">
    <location>
        <begin position="46"/>
        <end position="397"/>
    </location>
</feature>
<dbReference type="InterPro" id="IPR015424">
    <property type="entry name" value="PyrdxlP-dep_Trfase"/>
</dbReference>
<dbReference type="Proteomes" id="UP000318946">
    <property type="component" value="Chromosome"/>
</dbReference>
<protein>
    <submittedName>
        <fullName evidence="7">8-amino-7-oxononanoate synthase</fullName>
    </submittedName>
</protein>
<dbReference type="PANTHER" id="PTHR13693">
    <property type="entry name" value="CLASS II AMINOTRANSFERASE/8-AMINO-7-OXONONANOATE SYNTHASE"/>
    <property type="match status" value="1"/>
</dbReference>
<keyword evidence="3" id="KW-0808">Transferase</keyword>
<dbReference type="Gene3D" id="3.40.640.10">
    <property type="entry name" value="Type I PLP-dependent aspartate aminotransferase-like (Major domain)"/>
    <property type="match status" value="1"/>
</dbReference>
<dbReference type="AlphaFoldDB" id="A0A3D3YMZ6"/>
<evidence type="ECO:0000256" key="3">
    <source>
        <dbReference type="ARBA" id="ARBA00022679"/>
    </source>
</evidence>
<evidence type="ECO:0000313" key="7">
    <source>
        <dbReference type="EMBL" id="BBL03670.1"/>
    </source>
</evidence>
<dbReference type="InterPro" id="IPR004839">
    <property type="entry name" value="Aminotransferase_I/II_large"/>
</dbReference>
<accession>A0A4Y1WRF4</accession>
<evidence type="ECO:0000256" key="4">
    <source>
        <dbReference type="ARBA" id="ARBA00022898"/>
    </source>
</evidence>
<proteinExistence type="inferred from homology"/>
<dbReference type="GO" id="GO:0016740">
    <property type="term" value="F:transferase activity"/>
    <property type="evidence" value="ECO:0007669"/>
    <property type="project" value="UniProtKB-KW"/>
</dbReference>
<evidence type="ECO:0000256" key="5">
    <source>
        <dbReference type="RuleBase" id="RU003693"/>
    </source>
</evidence>
<comment type="pathway">
    <text evidence="2">Lipid metabolism.</text>
</comment>
<dbReference type="GO" id="GO:0030170">
    <property type="term" value="F:pyridoxal phosphate binding"/>
    <property type="evidence" value="ECO:0007669"/>
    <property type="project" value="InterPro"/>
</dbReference>
<dbReference type="STRING" id="1118061.GCA_000311925_01657"/>
<dbReference type="Gene3D" id="3.90.1150.10">
    <property type="entry name" value="Aspartate Aminotransferase, domain 1"/>
    <property type="match status" value="1"/>
</dbReference>
<organism evidence="7 8">
    <name type="scientific">Alistipes communis</name>
    <dbReference type="NCBI Taxonomy" id="2585118"/>
    <lineage>
        <taxon>Bacteria</taxon>
        <taxon>Pseudomonadati</taxon>
        <taxon>Bacteroidota</taxon>
        <taxon>Bacteroidia</taxon>
        <taxon>Bacteroidales</taxon>
        <taxon>Rikenellaceae</taxon>
        <taxon>Alistipes</taxon>
    </lineage>
</organism>
<dbReference type="OrthoDB" id="9807157at2"/>
<dbReference type="PROSITE" id="PS00599">
    <property type="entry name" value="AA_TRANSFER_CLASS_2"/>
    <property type="match status" value="1"/>
</dbReference>
<dbReference type="InterPro" id="IPR015421">
    <property type="entry name" value="PyrdxlP-dep_Trfase_major"/>
</dbReference>
<gene>
    <name evidence="7" type="ORF">A5CBH24_09830</name>
</gene>
<keyword evidence="8" id="KW-1185">Reference proteome</keyword>
<reference evidence="8" key="1">
    <citation type="submission" date="2019-06" db="EMBL/GenBank/DDBJ databases">
        <title>Alistipes onderdonkii subsp. vulgaris subsp. nov., Alistipes dispar sp. nov. and Alistipes communis sp. nov., isolated from human faeces, and creation of Alistipes onderdonkii subsp. onderdonkii subsp. nov.</title>
        <authorList>
            <person name="Sakamoto M."/>
            <person name="Ikeyama N."/>
            <person name="Ogata Y."/>
            <person name="Suda W."/>
            <person name="Iino T."/>
            <person name="Hattori M."/>
            <person name="Ohkuma M."/>
        </authorList>
    </citation>
    <scope>NUCLEOTIDE SEQUENCE [LARGE SCALE GENOMIC DNA]</scope>
    <source>
        <strain evidence="8">5CBH24</strain>
    </source>
</reference>
<accession>A0A3D3YMZ6</accession>
<dbReference type="InterPro" id="IPR015422">
    <property type="entry name" value="PyrdxlP-dep_Trfase_small"/>
</dbReference>